<evidence type="ECO:0000313" key="4">
    <source>
        <dbReference type="Proteomes" id="UP000307999"/>
    </source>
</evidence>
<keyword evidence="4" id="KW-1185">Reference proteome</keyword>
<comment type="caution">
    <text evidence="3">The sequence shown here is derived from an EMBL/GenBank/DDBJ whole genome shotgun (WGS) entry which is preliminary data.</text>
</comment>
<organism evidence="3 4">
    <name type="scientific">Thalassotalea mangrovi</name>
    <dbReference type="NCBI Taxonomy" id="2572245"/>
    <lineage>
        <taxon>Bacteria</taxon>
        <taxon>Pseudomonadati</taxon>
        <taxon>Pseudomonadota</taxon>
        <taxon>Gammaproteobacteria</taxon>
        <taxon>Alteromonadales</taxon>
        <taxon>Colwelliaceae</taxon>
        <taxon>Thalassotalea</taxon>
    </lineage>
</organism>
<dbReference type="Pfam" id="PF00498">
    <property type="entry name" value="FHA"/>
    <property type="match status" value="1"/>
</dbReference>
<evidence type="ECO:0000259" key="2">
    <source>
        <dbReference type="PROSITE" id="PS50006"/>
    </source>
</evidence>
<keyword evidence="1" id="KW-0812">Transmembrane</keyword>
<proteinExistence type="predicted"/>
<dbReference type="Gene3D" id="2.60.200.20">
    <property type="match status" value="1"/>
</dbReference>
<sequence>MELIIEEISRGNKLIGRHKYQGDSLQIGRGYQNDLILSDPHVCAEHLQLRFDNEQQLWFVKDMQTLNGSINGSGKRMDVEQVLKSGDVIRVGKSQLRFLLPDHPVADSVKFSKMEHFVEFSAQWWVILTVITAFTLINALFAYLNTDIREISYSKVFTDALLTSLVVFIWPLVCAFIAFINKHEARLRNQIGVTFIIISLFWIADFSEAILGFNTSSAISVEWITAALGIAITFCLFWFNFYIALHQEPKRRLKFAGGLTALIYGAVLLIDAGNKPEFNPFPQYNSQIMTPGFLLVTGESSGQFVENSSELFTTARQAAKKKTQ</sequence>
<feature type="domain" description="FHA" evidence="2">
    <location>
        <begin position="25"/>
        <end position="69"/>
    </location>
</feature>
<protein>
    <submittedName>
        <fullName evidence="3">FHA domain-containing protein</fullName>
    </submittedName>
</protein>
<feature type="transmembrane region" description="Helical" evidence="1">
    <location>
        <begin position="122"/>
        <end position="144"/>
    </location>
</feature>
<keyword evidence="1" id="KW-1133">Transmembrane helix</keyword>
<dbReference type="EMBL" id="SWDB01000007">
    <property type="protein sequence ID" value="TKB46743.1"/>
    <property type="molecule type" value="Genomic_DNA"/>
</dbReference>
<dbReference type="OrthoDB" id="5762105at2"/>
<dbReference type="PROSITE" id="PS50006">
    <property type="entry name" value="FHA_DOMAIN"/>
    <property type="match status" value="1"/>
</dbReference>
<feature type="transmembrane region" description="Helical" evidence="1">
    <location>
        <begin position="191"/>
        <end position="211"/>
    </location>
</feature>
<feature type="transmembrane region" description="Helical" evidence="1">
    <location>
        <begin position="156"/>
        <end position="179"/>
    </location>
</feature>
<gene>
    <name evidence="3" type="ORF">E8M12_04080</name>
</gene>
<dbReference type="CDD" id="cd00060">
    <property type="entry name" value="FHA"/>
    <property type="match status" value="1"/>
</dbReference>
<keyword evidence="1" id="KW-0472">Membrane</keyword>
<evidence type="ECO:0000313" key="3">
    <source>
        <dbReference type="EMBL" id="TKB46743.1"/>
    </source>
</evidence>
<name>A0A4U1B7Y1_9GAMM</name>
<dbReference type="SUPFAM" id="SSF49879">
    <property type="entry name" value="SMAD/FHA domain"/>
    <property type="match status" value="1"/>
</dbReference>
<dbReference type="InterPro" id="IPR000253">
    <property type="entry name" value="FHA_dom"/>
</dbReference>
<accession>A0A4U1B7Y1</accession>
<feature type="transmembrane region" description="Helical" evidence="1">
    <location>
        <begin position="223"/>
        <end position="243"/>
    </location>
</feature>
<evidence type="ECO:0000256" key="1">
    <source>
        <dbReference type="SAM" id="Phobius"/>
    </source>
</evidence>
<dbReference type="RefSeq" id="WP_136734810.1">
    <property type="nucleotide sequence ID" value="NZ_SWDB01000007.1"/>
</dbReference>
<dbReference type="AlphaFoldDB" id="A0A4U1B7Y1"/>
<dbReference type="Proteomes" id="UP000307999">
    <property type="component" value="Unassembled WGS sequence"/>
</dbReference>
<reference evidence="3 4" key="1">
    <citation type="submission" date="2019-04" db="EMBL/GenBank/DDBJ databases">
        <title>Thalassotalea guangxiensis sp. nov., isolated from sediment of the coastal wetland.</title>
        <authorList>
            <person name="Zheng S."/>
            <person name="Zhang D."/>
        </authorList>
    </citation>
    <scope>NUCLEOTIDE SEQUENCE [LARGE SCALE GENOMIC DNA]</scope>
    <source>
        <strain evidence="3 4">ZS-4</strain>
    </source>
</reference>
<dbReference type="InterPro" id="IPR008984">
    <property type="entry name" value="SMAD_FHA_dom_sf"/>
</dbReference>